<dbReference type="Pfam" id="PF01554">
    <property type="entry name" value="MatE"/>
    <property type="match status" value="2"/>
</dbReference>
<evidence type="ECO:0000256" key="3">
    <source>
        <dbReference type="ARBA" id="ARBA00022475"/>
    </source>
</evidence>
<dbReference type="OrthoDB" id="9811110at2"/>
<dbReference type="AlphaFoldDB" id="D9QS56"/>
<feature type="transmembrane region" description="Helical" evidence="7">
    <location>
        <begin position="141"/>
        <end position="162"/>
    </location>
</feature>
<feature type="transmembrane region" description="Helical" evidence="7">
    <location>
        <begin position="366"/>
        <end position="389"/>
    </location>
</feature>
<dbReference type="Proteomes" id="UP000001661">
    <property type="component" value="Chromosome"/>
</dbReference>
<evidence type="ECO:0000256" key="6">
    <source>
        <dbReference type="ARBA" id="ARBA00023136"/>
    </source>
</evidence>
<feature type="transmembrane region" description="Helical" evidence="7">
    <location>
        <begin position="99"/>
        <end position="121"/>
    </location>
</feature>
<keyword evidence="2" id="KW-0813">Transport</keyword>
<evidence type="ECO:0000256" key="1">
    <source>
        <dbReference type="ARBA" id="ARBA00004651"/>
    </source>
</evidence>
<feature type="transmembrane region" description="Helical" evidence="7">
    <location>
        <begin position="272"/>
        <end position="289"/>
    </location>
</feature>
<dbReference type="NCBIfam" id="TIGR00797">
    <property type="entry name" value="matE"/>
    <property type="match status" value="1"/>
</dbReference>
<keyword evidence="5 7" id="KW-1133">Transmembrane helix</keyword>
<dbReference type="PANTHER" id="PTHR43823">
    <property type="entry name" value="SPORULATION PROTEIN YKVU"/>
    <property type="match status" value="1"/>
</dbReference>
<protein>
    <submittedName>
        <fullName evidence="8">MATE efflux family protein</fullName>
    </submittedName>
</protein>
<dbReference type="GO" id="GO:0015297">
    <property type="term" value="F:antiporter activity"/>
    <property type="evidence" value="ECO:0007669"/>
    <property type="project" value="InterPro"/>
</dbReference>
<evidence type="ECO:0000256" key="4">
    <source>
        <dbReference type="ARBA" id="ARBA00022692"/>
    </source>
</evidence>
<dbReference type="InterPro" id="IPR048279">
    <property type="entry name" value="MdtK-like"/>
</dbReference>
<dbReference type="PANTHER" id="PTHR43823:SF3">
    <property type="entry name" value="MULTIDRUG EXPORT PROTEIN MEPA"/>
    <property type="match status" value="1"/>
</dbReference>
<evidence type="ECO:0000313" key="9">
    <source>
        <dbReference type="Proteomes" id="UP000001661"/>
    </source>
</evidence>
<dbReference type="STRING" id="574087.Acear_1843"/>
<name>D9QS56_ACEAZ</name>
<sequence length="465" mass="50683">MLGVKLTKDSDRLGTEEILPLLIKLSVPGIIGMSTQSLYNVIDSIYIGRLSKEALSAVSLAFPVQMILIAIGAGTGVGISSLISRLLGQGREDRASNAAGHVMLITLVYGLVFCLLGILWSDELINIFTDNSTLIAMAVEYIRVIMMGSLAIFFPMIANNILRGAGNTFAPMVMLVIGAVLNIILDPFLIFGIGIFPKLGIQGAAVATILSRLIGGIFIAYILFLQQNQIEFSVKKFEFDFQLIKEIYRVGLPAMAMPLSASVMIAGVNKIIAGYSTLAIAVFGIYFRLQSFVFLPIVGLNQGYMPIVGYNYGHKNPERMKKTIKLGLAVSSVFTTIGFITFQLFPQELIQLFNRSPELLEMGVTALKKLTLAFPIMGPALVASATFQAVGKGVPSLIHSVTRQVFFLFPIMYVLGEIYGLDTLWYALPIAEFIAAVGIIIWMVITFRTLFTELQSTSVATENSQ</sequence>
<feature type="transmembrane region" description="Helical" evidence="7">
    <location>
        <begin position="326"/>
        <end position="346"/>
    </location>
</feature>
<dbReference type="RefSeq" id="WP_013278792.1">
    <property type="nucleotide sequence ID" value="NC_014378.1"/>
</dbReference>
<dbReference type="GO" id="GO:0005886">
    <property type="term" value="C:plasma membrane"/>
    <property type="evidence" value="ECO:0007669"/>
    <property type="project" value="UniProtKB-SubCell"/>
</dbReference>
<dbReference type="EMBL" id="CP002105">
    <property type="protein sequence ID" value="ADL13347.1"/>
    <property type="molecule type" value="Genomic_DNA"/>
</dbReference>
<evidence type="ECO:0000256" key="2">
    <source>
        <dbReference type="ARBA" id="ARBA00022448"/>
    </source>
</evidence>
<gene>
    <name evidence="8" type="ordered locus">Acear_1843</name>
</gene>
<keyword evidence="3" id="KW-1003">Cell membrane</keyword>
<feature type="transmembrane region" description="Helical" evidence="7">
    <location>
        <begin position="62"/>
        <end position="87"/>
    </location>
</feature>
<proteinExistence type="predicted"/>
<dbReference type="InterPro" id="IPR051327">
    <property type="entry name" value="MATE_MepA_subfamily"/>
</dbReference>
<evidence type="ECO:0000256" key="7">
    <source>
        <dbReference type="SAM" id="Phobius"/>
    </source>
</evidence>
<keyword evidence="4 7" id="KW-0812">Transmembrane</keyword>
<comment type="subcellular location">
    <subcellularLocation>
        <location evidence="1">Cell membrane</location>
        <topology evidence="1">Multi-pass membrane protein</topology>
    </subcellularLocation>
</comment>
<evidence type="ECO:0000313" key="8">
    <source>
        <dbReference type="EMBL" id="ADL13347.1"/>
    </source>
</evidence>
<feature type="transmembrane region" description="Helical" evidence="7">
    <location>
        <begin position="169"/>
        <end position="195"/>
    </location>
</feature>
<dbReference type="InterPro" id="IPR002528">
    <property type="entry name" value="MATE_fam"/>
</dbReference>
<dbReference type="eggNOG" id="COG0534">
    <property type="taxonomic scope" value="Bacteria"/>
</dbReference>
<keyword evidence="6 7" id="KW-0472">Membrane</keyword>
<dbReference type="GO" id="GO:0042910">
    <property type="term" value="F:xenobiotic transmembrane transporter activity"/>
    <property type="evidence" value="ECO:0007669"/>
    <property type="project" value="InterPro"/>
</dbReference>
<dbReference type="HOGENOM" id="CLU_012893_0_1_9"/>
<evidence type="ECO:0000256" key="5">
    <source>
        <dbReference type="ARBA" id="ARBA00022989"/>
    </source>
</evidence>
<keyword evidence="9" id="KW-1185">Reference proteome</keyword>
<dbReference type="PIRSF" id="PIRSF006603">
    <property type="entry name" value="DinF"/>
    <property type="match status" value="1"/>
</dbReference>
<feature type="transmembrane region" description="Helical" evidence="7">
    <location>
        <begin position="201"/>
        <end position="225"/>
    </location>
</feature>
<organism evidence="8 9">
    <name type="scientific">Acetohalobium arabaticum (strain ATCC 49924 / DSM 5501 / Z-7288)</name>
    <dbReference type="NCBI Taxonomy" id="574087"/>
    <lineage>
        <taxon>Bacteria</taxon>
        <taxon>Bacillati</taxon>
        <taxon>Bacillota</taxon>
        <taxon>Clostridia</taxon>
        <taxon>Halanaerobiales</taxon>
        <taxon>Halobacteroidaceae</taxon>
        <taxon>Acetohalobium</taxon>
    </lineage>
</organism>
<accession>D9QS56</accession>
<feature type="transmembrane region" description="Helical" evidence="7">
    <location>
        <begin position="401"/>
        <end position="419"/>
    </location>
</feature>
<dbReference type="KEGG" id="aar:Acear_1843"/>
<feature type="transmembrane region" description="Helical" evidence="7">
    <location>
        <begin position="425"/>
        <end position="445"/>
    </location>
</feature>
<reference evidence="8 9" key="1">
    <citation type="journal article" date="2010" name="Stand. Genomic Sci.">
        <title>Complete genome sequence of Acetohalobium arabaticum type strain (Z-7288).</title>
        <authorList>
            <person name="Sikorski J."/>
            <person name="Lapidus A."/>
            <person name="Chertkov O."/>
            <person name="Lucas S."/>
            <person name="Copeland A."/>
            <person name="Glavina Del Rio T."/>
            <person name="Nolan M."/>
            <person name="Tice H."/>
            <person name="Cheng J.F."/>
            <person name="Han C."/>
            <person name="Brambilla E."/>
            <person name="Pitluck S."/>
            <person name="Liolios K."/>
            <person name="Ivanova N."/>
            <person name="Mavromatis K."/>
            <person name="Mikhailova N."/>
            <person name="Pati A."/>
            <person name="Bruce D."/>
            <person name="Detter C."/>
            <person name="Tapia R."/>
            <person name="Goodwin L."/>
            <person name="Chen A."/>
            <person name="Palaniappan K."/>
            <person name="Land M."/>
            <person name="Hauser L."/>
            <person name="Chang Y.J."/>
            <person name="Jeffries C.D."/>
            <person name="Rohde M."/>
            <person name="Goker M."/>
            <person name="Spring S."/>
            <person name="Woyke T."/>
            <person name="Bristow J."/>
            <person name="Eisen J.A."/>
            <person name="Markowitz V."/>
            <person name="Hugenholtz P."/>
            <person name="Kyrpides N.C."/>
            <person name="Klenk H.P."/>
        </authorList>
    </citation>
    <scope>NUCLEOTIDE SEQUENCE [LARGE SCALE GENOMIC DNA]</scope>
    <source>
        <strain evidence="9">ATCC 49924 / DSM 5501 / Z-7288</strain>
    </source>
</reference>